<feature type="compositionally biased region" description="Acidic residues" evidence="1">
    <location>
        <begin position="806"/>
        <end position="830"/>
    </location>
</feature>
<name>A4BHD1_9GAMM</name>
<dbReference type="NCBIfam" id="TIGR03505">
    <property type="entry name" value="FimV_core"/>
    <property type="match status" value="1"/>
</dbReference>
<dbReference type="InterPro" id="IPR011990">
    <property type="entry name" value="TPR-like_helical_dom_sf"/>
</dbReference>
<dbReference type="EMBL" id="AAOE01000020">
    <property type="protein sequence ID" value="EAR08479.1"/>
    <property type="molecule type" value="Genomic_DNA"/>
</dbReference>
<proteinExistence type="predicted"/>
<dbReference type="InterPro" id="IPR020011">
    <property type="entry name" value="FimV_C"/>
</dbReference>
<dbReference type="RefSeq" id="WP_008044000.1">
    <property type="nucleotide sequence ID" value="NZ_CH724150.1"/>
</dbReference>
<sequence length="937" mass="101103">MVKKQAFVVFLTVMSFIGSAFGLGLGDIEVKSNLNDPLEAEIELIQLQGLTAGEILPTLASNDDFRRAGVERSFFLSNIQFRVRENEAGKTVITLNTSQAVREPFLNFLVEVNWPGGRLLKEYTVLLDPPVFDTGLSVDALVVEPSSNNQASDLVTTTVVSGAESTETVATTPAVEPREDNLPEGQYRVQRNDTLWEIALKVPGRGNYSPQQVMLAIQDLNPEAFLGNNINRVKAGSVLTLPDGRQISTRSLDEAIAEVQAQNQGAAPNLRAPVNEASEVQLSATDSTSSALPSADAEKNPDGYLELTADADSSSTTASGEAAATIDQLQNQLAVAEELNDQFERERDELESRVSELQEQIAIMERLLDVQNSDLAEVQQALGQEQDSAEDATAPADSASDSAAETTPSADAAATDMPATSDSNEASTPAQPEPQPQPQPTPQPVAQAPQSTLDNILGFAQDMSRKASDWVMASTVNMAITGGGLLLLILVPLYIRSKRAGGDQTLDEINAQEEPVFTETNELTADFDEDLLADVEDDFDDDLVADEPETLDAVVEAEMYMAYQKYDQAEEKLKEAFSEHPDRSDVGLKLLEVYAETGDSNAFNELESRLALSSDQQREVEDLRAKLPIAGSSDSVELTDDLDDFSMDLDDSDDLDLGSDVNDSTTSDLDFSMDLDDQPATETASDSSDSDYSMPESEASSTDDDLDFSLDLGDLETETPASDSSDLDFSLEDESLDLETTDFGAETESASDNDLDFSLDLEDADDTESESDLESLDFGDESLSLEDDDLDLSGVEELDSSSTAEATEEPTLELDDTGLDLDIESADDLDMPSVESGEPDADLDFEVEDSFAPAAAESTDDGDALSQLADSLDSDADLEDDEFDFLSGNDEASTKLDLARAYIEMDDKDGARDILEEVAVEGNDEQKAQAQELMSQL</sequence>
<dbReference type="CDD" id="cd00118">
    <property type="entry name" value="LysM"/>
    <property type="match status" value="1"/>
</dbReference>
<feature type="compositionally biased region" description="Acidic residues" evidence="1">
    <location>
        <begin position="749"/>
        <end position="799"/>
    </location>
</feature>
<reference evidence="3 4" key="1">
    <citation type="submission" date="2006-02" db="EMBL/GenBank/DDBJ databases">
        <authorList>
            <person name="Pinhassi J."/>
            <person name="Pedros-Alio C."/>
            <person name="Ferriera S."/>
            <person name="Johnson J."/>
            <person name="Kravitz S."/>
            <person name="Halpern A."/>
            <person name="Remington K."/>
            <person name="Beeson K."/>
            <person name="Tran B."/>
            <person name="Rogers Y.-H."/>
            <person name="Friedman R."/>
            <person name="Venter J.C."/>
        </authorList>
    </citation>
    <scope>NUCLEOTIDE SEQUENCE [LARGE SCALE GENOMIC DNA]</scope>
    <source>
        <strain evidence="3 4">MED297</strain>
    </source>
</reference>
<comment type="caution">
    <text evidence="3">The sequence shown here is derived from an EMBL/GenBank/DDBJ whole genome shotgun (WGS) entry which is preliminary data.</text>
</comment>
<evidence type="ECO:0000313" key="4">
    <source>
        <dbReference type="Proteomes" id="UP000005953"/>
    </source>
</evidence>
<dbReference type="NCBIfam" id="TIGR03504">
    <property type="entry name" value="FimV_Cterm"/>
    <property type="match status" value="1"/>
</dbReference>
<keyword evidence="4" id="KW-1185">Reference proteome</keyword>
<dbReference type="InterPro" id="IPR038440">
    <property type="entry name" value="FimV_C_sf"/>
</dbReference>
<dbReference type="Pfam" id="PF25800">
    <property type="entry name" value="FimV_N"/>
    <property type="match status" value="1"/>
</dbReference>
<dbReference type="Gene3D" id="1.20.58.2200">
    <property type="match status" value="1"/>
</dbReference>
<dbReference type="InterPro" id="IPR036779">
    <property type="entry name" value="LysM_dom_sf"/>
</dbReference>
<feature type="domain" description="FimV N-terminal" evidence="2">
    <location>
        <begin position="23"/>
        <end position="130"/>
    </location>
</feature>
<protein>
    <submittedName>
        <fullName evidence="3">Protein containing tetratricopeptide repeats</fullName>
    </submittedName>
</protein>
<feature type="compositionally biased region" description="Low complexity" evidence="1">
    <location>
        <begin position="308"/>
        <end position="322"/>
    </location>
</feature>
<dbReference type="STRING" id="314283.MED297_17842"/>
<dbReference type="OrthoDB" id="5298707at2"/>
<feature type="compositionally biased region" description="Low complexity" evidence="1">
    <location>
        <begin position="391"/>
        <end position="423"/>
    </location>
</feature>
<dbReference type="InterPro" id="IPR057840">
    <property type="entry name" value="FimV_N"/>
</dbReference>
<feature type="compositionally biased region" description="Acidic residues" evidence="1">
    <location>
        <begin position="701"/>
        <end position="717"/>
    </location>
</feature>
<dbReference type="SUPFAM" id="SSF57997">
    <property type="entry name" value="Tropomyosin"/>
    <property type="match status" value="1"/>
</dbReference>
<feature type="region of interest" description="Disordered" evidence="1">
    <location>
        <begin position="381"/>
        <end position="448"/>
    </location>
</feature>
<dbReference type="AlphaFoldDB" id="A4BHD1"/>
<dbReference type="InterPro" id="IPR020012">
    <property type="entry name" value="LysM_FimV"/>
</dbReference>
<gene>
    <name evidence="3" type="ORF">MED297_17842</name>
</gene>
<feature type="region of interest" description="Disordered" evidence="1">
    <location>
        <begin position="651"/>
        <end position="841"/>
    </location>
</feature>
<dbReference type="HOGENOM" id="CLU_007099_1_0_6"/>
<feature type="compositionally biased region" description="Acidic residues" evidence="1">
    <location>
        <begin position="725"/>
        <end position="740"/>
    </location>
</feature>
<evidence type="ECO:0000313" key="3">
    <source>
        <dbReference type="EMBL" id="EAR08479.1"/>
    </source>
</evidence>
<feature type="compositionally biased region" description="Polar residues" evidence="1">
    <location>
        <begin position="278"/>
        <end position="292"/>
    </location>
</feature>
<organism evidence="3 4">
    <name type="scientific">Reinekea blandensis MED297</name>
    <dbReference type="NCBI Taxonomy" id="314283"/>
    <lineage>
        <taxon>Bacteria</taxon>
        <taxon>Pseudomonadati</taxon>
        <taxon>Pseudomonadota</taxon>
        <taxon>Gammaproteobacteria</taxon>
        <taxon>Oceanospirillales</taxon>
        <taxon>Saccharospirillaceae</taxon>
        <taxon>Reinekea</taxon>
    </lineage>
</organism>
<dbReference type="InterPro" id="IPR018392">
    <property type="entry name" value="LysM"/>
</dbReference>
<feature type="region of interest" description="Disordered" evidence="1">
    <location>
        <begin position="278"/>
        <end position="322"/>
    </location>
</feature>
<accession>A4BHD1</accession>
<feature type="compositionally biased region" description="Pro residues" evidence="1">
    <location>
        <begin position="431"/>
        <end position="443"/>
    </location>
</feature>
<dbReference type="Proteomes" id="UP000005953">
    <property type="component" value="Unassembled WGS sequence"/>
</dbReference>
<dbReference type="Gene3D" id="1.25.40.10">
    <property type="entry name" value="Tetratricopeptide repeat domain"/>
    <property type="match status" value="1"/>
</dbReference>
<dbReference type="Gene3D" id="3.10.350.10">
    <property type="entry name" value="LysM domain"/>
    <property type="match status" value="1"/>
</dbReference>
<evidence type="ECO:0000256" key="1">
    <source>
        <dbReference type="SAM" id="MobiDB-lite"/>
    </source>
</evidence>
<evidence type="ECO:0000259" key="2">
    <source>
        <dbReference type="Pfam" id="PF25800"/>
    </source>
</evidence>